<reference evidence="7" key="1">
    <citation type="submission" date="2018-06" db="EMBL/GenBank/DDBJ databases">
        <title>Genome assembly of Danube salmon.</title>
        <authorList>
            <person name="Macqueen D.J."/>
            <person name="Gundappa M.K."/>
        </authorList>
    </citation>
    <scope>NUCLEOTIDE SEQUENCE [LARGE SCALE GENOMIC DNA]</scope>
</reference>
<feature type="compositionally biased region" description="Gly residues" evidence="4">
    <location>
        <begin position="197"/>
        <end position="207"/>
    </location>
</feature>
<keyword evidence="2 3" id="KW-0175">Coiled coil</keyword>
<evidence type="ECO:0008006" key="8">
    <source>
        <dbReference type="Google" id="ProtNLM"/>
    </source>
</evidence>
<feature type="region of interest" description="Disordered" evidence="4">
    <location>
        <begin position="171"/>
        <end position="212"/>
    </location>
</feature>
<proteinExistence type="inferred from homology"/>
<feature type="coiled-coil region" evidence="3">
    <location>
        <begin position="333"/>
        <end position="420"/>
    </location>
</feature>
<evidence type="ECO:0000256" key="5">
    <source>
        <dbReference type="SAM" id="Phobius"/>
    </source>
</evidence>
<dbReference type="InterPro" id="IPR018477">
    <property type="entry name" value="BICD"/>
</dbReference>
<evidence type="ECO:0000256" key="1">
    <source>
        <dbReference type="ARBA" id="ARBA00010061"/>
    </source>
</evidence>
<dbReference type="Proteomes" id="UP000314982">
    <property type="component" value="Unassembled WGS sequence"/>
</dbReference>
<dbReference type="Gene3D" id="6.10.250.2470">
    <property type="match status" value="1"/>
</dbReference>
<feature type="compositionally biased region" description="Low complexity" evidence="4">
    <location>
        <begin position="487"/>
        <end position="501"/>
    </location>
</feature>
<reference evidence="6" key="3">
    <citation type="submission" date="2025-09" db="UniProtKB">
        <authorList>
            <consortium name="Ensembl"/>
        </authorList>
    </citation>
    <scope>IDENTIFICATION</scope>
</reference>
<evidence type="ECO:0000256" key="3">
    <source>
        <dbReference type="SAM" id="Coils"/>
    </source>
</evidence>
<feature type="transmembrane region" description="Helical" evidence="5">
    <location>
        <begin position="12"/>
        <end position="33"/>
    </location>
</feature>
<evidence type="ECO:0000256" key="2">
    <source>
        <dbReference type="ARBA" id="ARBA00023054"/>
    </source>
</evidence>
<dbReference type="GO" id="GO:0005829">
    <property type="term" value="C:cytosol"/>
    <property type="evidence" value="ECO:0007669"/>
    <property type="project" value="TreeGrafter"/>
</dbReference>
<dbReference type="PANTHER" id="PTHR31233:SF3">
    <property type="entry name" value="PROTEIN BICAUDAL D HOMOLOG 1"/>
    <property type="match status" value="1"/>
</dbReference>
<dbReference type="Ensembl" id="ENSHHUT00000039374.1">
    <property type="protein sequence ID" value="ENSHHUP00000037869.1"/>
    <property type="gene ID" value="ENSHHUG00000023648.1"/>
</dbReference>
<keyword evidence="5" id="KW-0472">Membrane</keyword>
<feature type="region of interest" description="Disordered" evidence="4">
    <location>
        <begin position="487"/>
        <end position="527"/>
    </location>
</feature>
<dbReference type="GeneTree" id="ENSGT00940000154471"/>
<evidence type="ECO:0000256" key="4">
    <source>
        <dbReference type="SAM" id="MobiDB-lite"/>
    </source>
</evidence>
<evidence type="ECO:0000313" key="6">
    <source>
        <dbReference type="Ensembl" id="ENSHHUP00000037869.1"/>
    </source>
</evidence>
<accession>A0A4W5MJI1</accession>
<dbReference type="AlphaFoldDB" id="A0A4W5MJI1"/>
<reference evidence="6" key="2">
    <citation type="submission" date="2025-08" db="UniProtKB">
        <authorList>
            <consortium name="Ensembl"/>
        </authorList>
    </citation>
    <scope>IDENTIFICATION</scope>
</reference>
<dbReference type="GO" id="GO:0005794">
    <property type="term" value="C:Golgi apparatus"/>
    <property type="evidence" value="ECO:0007669"/>
    <property type="project" value="TreeGrafter"/>
</dbReference>
<protein>
    <recommendedName>
        <fullName evidence="8">Bicaudal D homolog 1a</fullName>
    </recommendedName>
</protein>
<dbReference type="GO" id="GO:0070507">
    <property type="term" value="P:regulation of microtubule cytoskeleton organization"/>
    <property type="evidence" value="ECO:0007669"/>
    <property type="project" value="TreeGrafter"/>
</dbReference>
<dbReference type="Pfam" id="PF09730">
    <property type="entry name" value="BicD"/>
    <property type="match status" value="1"/>
</dbReference>
<dbReference type="PANTHER" id="PTHR31233">
    <property type="entry name" value="BICAUDAL D FAMILY MEMBER"/>
    <property type="match status" value="1"/>
</dbReference>
<evidence type="ECO:0000313" key="7">
    <source>
        <dbReference type="Proteomes" id="UP000314982"/>
    </source>
</evidence>
<dbReference type="GO" id="GO:0072393">
    <property type="term" value="P:microtubule anchoring at microtubule organizing center"/>
    <property type="evidence" value="ECO:0007669"/>
    <property type="project" value="TreeGrafter"/>
</dbReference>
<dbReference type="GO" id="GO:0045505">
    <property type="term" value="F:dynein intermediate chain binding"/>
    <property type="evidence" value="ECO:0007669"/>
    <property type="project" value="TreeGrafter"/>
</dbReference>
<feature type="coiled-coil region" evidence="3">
    <location>
        <begin position="601"/>
        <end position="695"/>
    </location>
</feature>
<dbReference type="GO" id="GO:0034452">
    <property type="term" value="F:dynactin binding"/>
    <property type="evidence" value="ECO:0007669"/>
    <property type="project" value="TreeGrafter"/>
</dbReference>
<dbReference type="GO" id="GO:0070840">
    <property type="term" value="F:dynein complex binding"/>
    <property type="evidence" value="ECO:0007669"/>
    <property type="project" value="InterPro"/>
</dbReference>
<comment type="similarity">
    <text evidence="1">Belongs to the BicD family.</text>
</comment>
<feature type="compositionally biased region" description="Polar residues" evidence="4">
    <location>
        <begin position="171"/>
        <end position="187"/>
    </location>
</feature>
<name>A0A4W5MJI1_9TELE</name>
<dbReference type="GO" id="GO:0008093">
    <property type="term" value="F:cytoskeletal anchor activity"/>
    <property type="evidence" value="ECO:0007669"/>
    <property type="project" value="InterPro"/>
</dbReference>
<keyword evidence="5" id="KW-1133">Transmembrane helix</keyword>
<feature type="coiled-coil region" evidence="3">
    <location>
        <begin position="233"/>
        <end position="260"/>
    </location>
</feature>
<dbReference type="GO" id="GO:0048260">
    <property type="term" value="P:positive regulation of receptor-mediated endocytosis"/>
    <property type="evidence" value="ECO:0007669"/>
    <property type="project" value="TreeGrafter"/>
</dbReference>
<organism evidence="6 7">
    <name type="scientific">Hucho hucho</name>
    <name type="common">huchen</name>
    <dbReference type="NCBI Taxonomy" id="62062"/>
    <lineage>
        <taxon>Eukaryota</taxon>
        <taxon>Metazoa</taxon>
        <taxon>Chordata</taxon>
        <taxon>Craniata</taxon>
        <taxon>Vertebrata</taxon>
        <taxon>Euteleostomi</taxon>
        <taxon>Actinopterygii</taxon>
        <taxon>Neopterygii</taxon>
        <taxon>Teleostei</taxon>
        <taxon>Protacanthopterygii</taxon>
        <taxon>Salmoniformes</taxon>
        <taxon>Salmonidae</taxon>
        <taxon>Salmoninae</taxon>
        <taxon>Hucho</taxon>
    </lineage>
</organism>
<keyword evidence="5" id="KW-0812">Transmembrane</keyword>
<feature type="compositionally biased region" description="Low complexity" evidence="4">
    <location>
        <begin position="508"/>
        <end position="524"/>
    </location>
</feature>
<keyword evidence="7" id="KW-1185">Reference proteome</keyword>
<sequence length="741" mass="84435">NTFFPHCTCMHSYWWWWAHYLILNTVWYVWLIYPYQCQSSNEMLELQRNRMREEIREYKFREARLLQDYTELEEENITLQKLVSTLKQNQVEYEGLKHEIKVLEEETELLNSQLEDALRLKEISEAQLEEALDSLKSEREQKKHLRKELVHHLSLCDVQYTGSAHLTFTSAPPSGTATPVSALSPSSEEPGRCNGHLHGGSGTGTGTGSLPRANGECRGAGRKGEGMVSDLFSEMNLTEIQKLKQQLLQVEREKTGLLISLQECQTQLQHTQGALNEQHERALRLSERVTALRHLHREAHLAQEEEKEKGLIHSRGQAFCHQTPGLEILQCKYRVAVTEVVELKAELKSLRERYNQCVEGGVEERTRGDAQHRSLEQQVGRLERSCREGREKVGGLETELRTAKNLASESQGALNAAQDELVTFSEELAQLYHHVCLCNNETPNRVMLDYYRHGRGLRGISASLKGDDTRVLLTPRLARRLAAVAAATTSSTAESRSPSESPSKERFASSSSSSSSSSPAVEPAGDLRREPMNIYNLNAIIREQVRHLQRAVDRSLQLSRQRAAARELAPLFDKDKEACMEEILKLKSLLSTKREQIATLRLVLKANKQTAENALANLKSKYENEKHMVTDTMMKLRNELKALKEDAATFSSLRAMFATRCDEYVTQLDEMQRQLAAAEDEKKTLNSLLRMAIQQKLALTQRLEDLAFDQEQSHRTRGGKVARMKSSTPKNYRFHWPLGRH</sequence>
<feature type="coiled-coil region" evidence="3">
    <location>
        <begin position="41"/>
        <end position="148"/>
    </location>
</feature>